<keyword evidence="5" id="KW-0342">GTP-binding</keyword>
<dbReference type="NCBIfam" id="TIGR00231">
    <property type="entry name" value="small_GTP"/>
    <property type="match status" value="1"/>
</dbReference>
<dbReference type="InterPro" id="IPR053905">
    <property type="entry name" value="EF-G-like_DII"/>
</dbReference>
<feature type="compositionally biased region" description="Basic and acidic residues" evidence="6">
    <location>
        <begin position="354"/>
        <end position="365"/>
    </location>
</feature>
<dbReference type="EMBL" id="UINC01095730">
    <property type="protein sequence ID" value="SVC52053.1"/>
    <property type="molecule type" value="Genomic_DNA"/>
</dbReference>
<dbReference type="GO" id="GO:0003924">
    <property type="term" value="F:GTPase activity"/>
    <property type="evidence" value="ECO:0007669"/>
    <property type="project" value="InterPro"/>
</dbReference>
<dbReference type="InterPro" id="IPR044145">
    <property type="entry name" value="IF2_II"/>
</dbReference>
<dbReference type="NCBIfam" id="TIGR00487">
    <property type="entry name" value="IF-2"/>
    <property type="match status" value="1"/>
</dbReference>
<dbReference type="GO" id="GO:0005829">
    <property type="term" value="C:cytosol"/>
    <property type="evidence" value="ECO:0007669"/>
    <property type="project" value="TreeGrafter"/>
</dbReference>
<reference evidence="8" key="1">
    <citation type="submission" date="2018-05" db="EMBL/GenBank/DDBJ databases">
        <authorList>
            <person name="Lanie J.A."/>
            <person name="Ng W.-L."/>
            <person name="Kazmierczak K.M."/>
            <person name="Andrzejewski T.M."/>
            <person name="Davidsen T.M."/>
            <person name="Wayne K.J."/>
            <person name="Tettelin H."/>
            <person name="Glass J.I."/>
            <person name="Rusch D."/>
            <person name="Podicherti R."/>
            <person name="Tsui H.-C.T."/>
            <person name="Winkler M.E."/>
        </authorList>
    </citation>
    <scope>NUCLEOTIDE SEQUENCE</scope>
</reference>
<feature type="compositionally biased region" description="Polar residues" evidence="6">
    <location>
        <begin position="366"/>
        <end position="378"/>
    </location>
</feature>
<evidence type="ECO:0000256" key="1">
    <source>
        <dbReference type="ARBA" id="ARBA00007733"/>
    </source>
</evidence>
<accession>A0A382MSR4</accession>
<evidence type="ECO:0000256" key="4">
    <source>
        <dbReference type="ARBA" id="ARBA00022917"/>
    </source>
</evidence>
<gene>
    <name evidence="8" type="ORF">METZ01_LOCUS304907</name>
</gene>
<dbReference type="PANTHER" id="PTHR43381">
    <property type="entry name" value="TRANSLATION INITIATION FACTOR IF-2-RELATED"/>
    <property type="match status" value="1"/>
</dbReference>
<dbReference type="GO" id="GO:0005525">
    <property type="term" value="F:GTP binding"/>
    <property type="evidence" value="ECO:0007669"/>
    <property type="project" value="UniProtKB-KW"/>
</dbReference>
<dbReference type="SUPFAM" id="SSF50447">
    <property type="entry name" value="Translation proteins"/>
    <property type="match status" value="1"/>
</dbReference>
<dbReference type="InterPro" id="IPR005225">
    <property type="entry name" value="Small_GTP-bd"/>
</dbReference>
<dbReference type="PRINTS" id="PR00449">
    <property type="entry name" value="RASTRNSFRMNG"/>
</dbReference>
<dbReference type="InterPro" id="IPR006847">
    <property type="entry name" value="IF2_N"/>
</dbReference>
<dbReference type="InterPro" id="IPR027417">
    <property type="entry name" value="P-loop_NTPase"/>
</dbReference>
<proteinExistence type="inferred from homology"/>
<dbReference type="Pfam" id="PF22042">
    <property type="entry name" value="EF-G_D2"/>
    <property type="match status" value="1"/>
</dbReference>
<comment type="similarity">
    <text evidence="1">Belongs to the TRAFAC class translation factor GTPase superfamily. Classic translation factor GTPase family. IF-2 subfamily.</text>
</comment>
<dbReference type="Gene3D" id="2.40.30.10">
    <property type="entry name" value="Translation factors"/>
    <property type="match status" value="1"/>
</dbReference>
<dbReference type="SUPFAM" id="SSF52540">
    <property type="entry name" value="P-loop containing nucleoside triphosphate hydrolases"/>
    <property type="match status" value="1"/>
</dbReference>
<name>A0A382MSR4_9ZZZZ</name>
<dbReference type="PROSITE" id="PS51722">
    <property type="entry name" value="G_TR_2"/>
    <property type="match status" value="1"/>
</dbReference>
<dbReference type="FunFam" id="3.40.50.300:FF:000019">
    <property type="entry name" value="Translation initiation factor IF-2"/>
    <property type="match status" value="1"/>
</dbReference>
<dbReference type="Pfam" id="PF00009">
    <property type="entry name" value="GTP_EFTU"/>
    <property type="match status" value="1"/>
</dbReference>
<feature type="region of interest" description="Disordered" evidence="6">
    <location>
        <begin position="354"/>
        <end position="378"/>
    </location>
</feature>
<keyword evidence="3" id="KW-0547">Nucleotide-binding</keyword>
<evidence type="ECO:0000256" key="5">
    <source>
        <dbReference type="ARBA" id="ARBA00023134"/>
    </source>
</evidence>
<dbReference type="CDD" id="cd01887">
    <property type="entry name" value="IF2_eIF5B"/>
    <property type="match status" value="1"/>
</dbReference>
<dbReference type="FunFam" id="2.40.30.10:FF:000054">
    <property type="entry name" value="Translation initiation factor IF-2"/>
    <property type="match status" value="1"/>
</dbReference>
<dbReference type="Gene3D" id="3.40.50.300">
    <property type="entry name" value="P-loop containing nucleotide triphosphate hydrolases"/>
    <property type="match status" value="1"/>
</dbReference>
<organism evidence="8">
    <name type="scientific">marine metagenome</name>
    <dbReference type="NCBI Taxonomy" id="408172"/>
    <lineage>
        <taxon>unclassified sequences</taxon>
        <taxon>metagenomes</taxon>
        <taxon>ecological metagenomes</taxon>
    </lineage>
</organism>
<evidence type="ECO:0000256" key="3">
    <source>
        <dbReference type="ARBA" id="ARBA00022741"/>
    </source>
</evidence>
<dbReference type="InterPro" id="IPR000795">
    <property type="entry name" value="T_Tr_GTP-bd_dom"/>
</dbReference>
<evidence type="ECO:0000256" key="2">
    <source>
        <dbReference type="ARBA" id="ARBA00022540"/>
    </source>
</evidence>
<feature type="non-terminal residue" evidence="8">
    <location>
        <position position="1"/>
    </location>
</feature>
<dbReference type="InterPro" id="IPR009000">
    <property type="entry name" value="Transl_B-barrel_sf"/>
</dbReference>
<dbReference type="CDD" id="cd03702">
    <property type="entry name" value="IF2_mtIF2_II"/>
    <property type="match status" value="1"/>
</dbReference>
<evidence type="ECO:0000313" key="8">
    <source>
        <dbReference type="EMBL" id="SVC52053.1"/>
    </source>
</evidence>
<feature type="domain" description="Tr-type G" evidence="7">
    <location>
        <begin position="91"/>
        <end position="260"/>
    </location>
</feature>
<dbReference type="InterPro" id="IPR015760">
    <property type="entry name" value="TIF_IF2"/>
</dbReference>
<dbReference type="AlphaFoldDB" id="A0A382MSR4"/>
<dbReference type="GO" id="GO:0003743">
    <property type="term" value="F:translation initiation factor activity"/>
    <property type="evidence" value="ECO:0007669"/>
    <property type="project" value="UniProtKB-KW"/>
</dbReference>
<sequence>KTVPVDNVARQIQEGVTVGQLASQLGELKSTELIMSLMKIGVMANVNQSLDYETLAAIADQFDFEPIRQLTLEDKILAEIEEEDDPDDLMPRAPVVTIMGHVDHGKTSLLDAIRDTNVIDTEAGNITQHIGAYYVESDNGNLVFLDTPGHAAFTAMRARGAQVTDMVVLVVAADDGVMPQTIEAIDHAKASGVPIIVAVNKIDVTNANPDRVKQQLMGHELSPEEWGGSTVFVEISALEGTGVEDLLEMLLLEAELLELHSNPNRHARGTIIEAKLDRGRGVAATVLVQDGTLKIGDSFIAGIYSGRVRAMINDQNKHLKAVGPSTPVEVLGFSGVPEAGDRFNVVSSEADARKISAKRQGEHRQSQLSPNSQVSLDS</sequence>
<protein>
    <recommendedName>
        <fullName evidence="7">Tr-type G domain-containing protein</fullName>
    </recommendedName>
</protein>
<dbReference type="Pfam" id="PF04760">
    <property type="entry name" value="IF2_N"/>
    <property type="match status" value="1"/>
</dbReference>
<keyword evidence="4" id="KW-0648">Protein biosynthesis</keyword>
<evidence type="ECO:0000256" key="6">
    <source>
        <dbReference type="SAM" id="MobiDB-lite"/>
    </source>
</evidence>
<feature type="non-terminal residue" evidence="8">
    <location>
        <position position="378"/>
    </location>
</feature>
<keyword evidence="2" id="KW-0396">Initiation factor</keyword>
<dbReference type="InterPro" id="IPR000178">
    <property type="entry name" value="TF_IF2_bacterial-like"/>
</dbReference>
<dbReference type="PANTHER" id="PTHR43381:SF5">
    <property type="entry name" value="TR-TYPE G DOMAIN-CONTAINING PROTEIN"/>
    <property type="match status" value="1"/>
</dbReference>
<evidence type="ECO:0000259" key="7">
    <source>
        <dbReference type="PROSITE" id="PS51722"/>
    </source>
</evidence>